<dbReference type="Pfam" id="PF13988">
    <property type="entry name" value="DUF4225"/>
    <property type="match status" value="1"/>
</dbReference>
<evidence type="ECO:0000313" key="3">
    <source>
        <dbReference type="Proteomes" id="UP001554567"/>
    </source>
</evidence>
<dbReference type="RefSeq" id="WP_367168159.1">
    <property type="nucleotide sequence ID" value="NZ_JBFKZN010000008.1"/>
</dbReference>
<evidence type="ECO:0000313" key="2">
    <source>
        <dbReference type="EMBL" id="MEW5290807.1"/>
    </source>
</evidence>
<evidence type="ECO:0000256" key="1">
    <source>
        <dbReference type="SAM" id="Phobius"/>
    </source>
</evidence>
<feature type="transmembrane region" description="Helical" evidence="1">
    <location>
        <begin position="51"/>
        <end position="73"/>
    </location>
</feature>
<keyword evidence="1" id="KW-1133">Transmembrane helix</keyword>
<protein>
    <submittedName>
        <fullName evidence="2">DUF4225 domain-containing protein</fullName>
    </submittedName>
</protein>
<comment type="caution">
    <text evidence="2">The sequence shown here is derived from an EMBL/GenBank/DDBJ whole genome shotgun (WGS) entry which is preliminary data.</text>
</comment>
<dbReference type="EMBL" id="JBFKZN010000008">
    <property type="protein sequence ID" value="MEW5290807.1"/>
    <property type="molecule type" value="Genomic_DNA"/>
</dbReference>
<organism evidence="2 3">
    <name type="scientific">Erwinia papayae</name>
    <dbReference type="NCBI Taxonomy" id="206499"/>
    <lineage>
        <taxon>Bacteria</taxon>
        <taxon>Pseudomonadati</taxon>
        <taxon>Pseudomonadota</taxon>
        <taxon>Gammaproteobacteria</taxon>
        <taxon>Enterobacterales</taxon>
        <taxon>Erwiniaceae</taxon>
        <taxon>Erwinia</taxon>
    </lineage>
</organism>
<gene>
    <name evidence="2" type="ORF">ABW286_16760</name>
</gene>
<dbReference type="InterPro" id="IPR025320">
    <property type="entry name" value="DUF4225"/>
</dbReference>
<reference evidence="2 3" key="1">
    <citation type="submission" date="2024-07" db="EMBL/GenBank/DDBJ databases">
        <authorList>
            <person name="Dulla G.F.J."/>
            <person name="Delorm J.G."/>
        </authorList>
    </citation>
    <scope>NUCLEOTIDE SEQUENCE [LARGE SCALE GENOMIC DNA]</scope>
    <source>
        <strain evidence="2 3">JGD 233</strain>
    </source>
</reference>
<name>A0ABV3N4Z9_9GAMM</name>
<keyword evidence="3" id="KW-1185">Reference proteome</keyword>
<proteinExistence type="predicted"/>
<keyword evidence="1" id="KW-0812">Transmembrane</keyword>
<keyword evidence="1" id="KW-0472">Membrane</keyword>
<sequence length="195" mass="21603">MSLSGAVKILNEETAYLRQQQFQLMAGSIVQYAAVEKQQAGRLKKLMLKQVGFVGGGMQVFGGFGVCAASLGLACASFGMPSIIHGANNVYENGHYLIFRKEKAGYARDGYRNVARRLGYSDNDADLVYASVDLSLSFYGMGRLILKPDTFRLFRHINTDFVRGWRNMGYIPLGAEGLSDGFAAYNIYQLRKPEK</sequence>
<dbReference type="Proteomes" id="UP001554567">
    <property type="component" value="Unassembled WGS sequence"/>
</dbReference>
<accession>A0ABV3N4Z9</accession>